<evidence type="ECO:0008006" key="3">
    <source>
        <dbReference type="Google" id="ProtNLM"/>
    </source>
</evidence>
<protein>
    <recommendedName>
        <fullName evidence="3">Mu-like prophage FluMu protein gp28</fullName>
    </recommendedName>
</protein>
<keyword evidence="2" id="KW-1185">Reference proteome</keyword>
<dbReference type="KEGG" id="swf:E3E12_06080"/>
<reference evidence="1 2" key="1">
    <citation type="submission" date="2019-03" db="EMBL/GenBank/DDBJ databases">
        <title>The complete genome sequence of Swingsia_sp. F3b2 LMG30590(T).</title>
        <authorList>
            <person name="Chua K.-O."/>
            <person name="Chan K.-G."/>
            <person name="See-Too W.-S."/>
        </authorList>
    </citation>
    <scope>NUCLEOTIDE SEQUENCE [LARGE SCALE GENOMIC DNA]</scope>
    <source>
        <strain evidence="1 2">F3b2</strain>
    </source>
</reference>
<dbReference type="OrthoDB" id="9801658at2"/>
<dbReference type="InterPro" id="IPR012036">
    <property type="entry name" value="Phage_Mu_Gp28"/>
</dbReference>
<dbReference type="Gene3D" id="3.30.420.240">
    <property type="match status" value="1"/>
</dbReference>
<evidence type="ECO:0000313" key="1">
    <source>
        <dbReference type="EMBL" id="QDH14435.1"/>
    </source>
</evidence>
<dbReference type="AlphaFoldDB" id="A0A4Y6UEH6"/>
<dbReference type="Proteomes" id="UP000318709">
    <property type="component" value="Chromosome"/>
</dbReference>
<dbReference type="EMBL" id="CP038231">
    <property type="protein sequence ID" value="QDH14435.1"/>
    <property type="molecule type" value="Genomic_DNA"/>
</dbReference>
<dbReference type="PIRSF" id="PIRSF007056">
    <property type="entry name" value="UCP007056"/>
    <property type="match status" value="1"/>
</dbReference>
<dbReference type="InterPro" id="IPR027417">
    <property type="entry name" value="P-loop_NTPase"/>
</dbReference>
<proteinExistence type="predicted"/>
<accession>A0A4Y6UEH6</accession>
<dbReference type="Gene3D" id="3.40.50.300">
    <property type="entry name" value="P-loop containing nucleotide triphosphate hydrolases"/>
    <property type="match status" value="1"/>
</dbReference>
<sequence>MNHSVVVMEKSRRTGISWAESWDAVVTASATKAAGGMSVYYMGYEKEMTREFIDYCAHHAKLLSLAASEVREEVFHDDHAPDKDIKVFRIDFASGFHITALPSVPRALRGKQGMVIIDEAAFHKDLNEVLKAALALLMWGGRVAVISTHNGDRNPFAELVNDVRAGRRPYHLMRLTLDDALEDGLYRKICEAQGKPWSQEAQAVWRAELMKQYGDAAGEELFCVPSQGKGAFIPLALIEARTDKAAPVVRWGCDDAFTLLSDSLRHAEAQTFIEGELEPILAGLNAKSPHVFGMDFARSGDLSVFWLFELASNNVRKTALELELRNVPFEQQKQILFHILEHTPRLRAGKMDAGGNGAWLAEVTRQKFGARVEAVSFSEGWYRDTMPPLKAAFEDGSLTVPVDREVHDDIRTLRLVNGVARVPQQRSKGEGGQRHGDAAVALALAYAASRTEAHEYAYTAVPSGWRAMQPPAGADRLAAELEQERAGRAGMNSWGLRGGVLL</sequence>
<gene>
    <name evidence="1" type="ORF">E3E12_06080</name>
</gene>
<organism evidence="1 2">
    <name type="scientific">Formicincola oecophyllae</name>
    <dbReference type="NCBI Taxonomy" id="2558361"/>
    <lineage>
        <taxon>Bacteria</taxon>
        <taxon>Pseudomonadati</taxon>
        <taxon>Pseudomonadota</taxon>
        <taxon>Alphaproteobacteria</taxon>
        <taxon>Acetobacterales</taxon>
        <taxon>Acetobacteraceae</taxon>
        <taxon>Formicincola</taxon>
    </lineage>
</organism>
<name>A0A4Y6UEH6_9PROT</name>
<evidence type="ECO:0000313" key="2">
    <source>
        <dbReference type="Proteomes" id="UP000318709"/>
    </source>
</evidence>